<evidence type="ECO:0000256" key="1">
    <source>
        <dbReference type="SAM" id="Coils"/>
    </source>
</evidence>
<dbReference type="Gene3D" id="3.90.1570.30">
    <property type="match status" value="1"/>
</dbReference>
<evidence type="ECO:0000313" key="2">
    <source>
        <dbReference type="EMBL" id="QNO48570.1"/>
    </source>
</evidence>
<dbReference type="AlphaFoldDB" id="A0A7G9YKN6"/>
<sequence length="514" mass="60986">MTELMNIYEDLQKLANFDFSNWNETDVREDYVKPLLNLLGYEKDTDYDVNREGYHILQKPFLMIGRKNIKIDYELVVRNQKFWIIEAKAGKNDIKDEDIFQAYYYAIHPEVGATYFAVTNGRDFKLFDVREIDEGYRPVLEIKIEDIPNRFNDLKRIIGAKEILKHLKTRALSDIEKIFSAEILEENPEDFVKQVESKAKQARPKVLENWKPVYRKMRDEKKDEWVQILRDLTPKEIIDSTFDAIPLIVMLPQVRVFNEKIVEAENDLERAIILSGLITALRGRPTSYFRANALQCLISTYMQFPNLKHEPYFNSVGEETKQLIKDCLSHFRNNKLHNKLWILETTIFRTCLKYARLHQTEFYKRVLWKKKNLSEEEQAYEKPSIGTEIENFVMFAEIATFRKLSYLNVEEIEEAIIELEKLEKRLDEELQHIEVVDEVKRAGARYWENFNEPWSYLRLVVLDILNPDKIIISLFDEKIVEMIRKCAESRLNFAEDIITKINNERQLSATLENP</sequence>
<feature type="coiled-coil region" evidence="1">
    <location>
        <begin position="409"/>
        <end position="439"/>
    </location>
</feature>
<gene>
    <name evidence="2" type="ORF">CJINKJJD_00003</name>
</gene>
<reference evidence="2" key="1">
    <citation type="submission" date="2020-06" db="EMBL/GenBank/DDBJ databases">
        <title>Unique genomic features of the anaerobic methanotrophic archaea.</title>
        <authorList>
            <person name="Chadwick G.L."/>
            <person name="Skennerton C.T."/>
            <person name="Laso-Perez R."/>
            <person name="Leu A.O."/>
            <person name="Speth D.R."/>
            <person name="Yu H."/>
            <person name="Morgan-Lang C."/>
            <person name="Hatzenpichler R."/>
            <person name="Goudeau D."/>
            <person name="Malmstrom R."/>
            <person name="Brazelton W.J."/>
            <person name="Woyke T."/>
            <person name="Hallam S.J."/>
            <person name="Tyson G.W."/>
            <person name="Wegener G."/>
            <person name="Boetius A."/>
            <person name="Orphan V."/>
        </authorList>
    </citation>
    <scope>NUCLEOTIDE SEQUENCE</scope>
</reference>
<protein>
    <submittedName>
        <fullName evidence="2">Uncharacterized protein</fullName>
    </submittedName>
</protein>
<accession>A0A7G9YKN6</accession>
<keyword evidence="1" id="KW-0175">Coiled coil</keyword>
<dbReference type="EMBL" id="MT631355">
    <property type="protein sequence ID" value="QNO48570.1"/>
    <property type="molecule type" value="Genomic_DNA"/>
</dbReference>
<organism evidence="2">
    <name type="scientific">Candidatus Methanogaster sp. ANME-2c ERB4</name>
    <dbReference type="NCBI Taxonomy" id="2759911"/>
    <lineage>
        <taxon>Archaea</taxon>
        <taxon>Methanobacteriati</taxon>
        <taxon>Methanobacteriota</taxon>
        <taxon>Stenosarchaea group</taxon>
        <taxon>Methanomicrobia</taxon>
        <taxon>Methanosarcinales</taxon>
        <taxon>ANME-2 cluster</taxon>
        <taxon>Candidatus Methanogasteraceae</taxon>
        <taxon>Candidatus Methanogaster</taxon>
    </lineage>
</organism>
<name>A0A7G9YKN6_9EURY</name>
<proteinExistence type="predicted"/>